<dbReference type="InterPro" id="IPR041118">
    <property type="entry name" value="Rx_N"/>
</dbReference>
<organism evidence="10 11">
    <name type="scientific">Urochloa decumbens</name>
    <dbReference type="NCBI Taxonomy" id="240449"/>
    <lineage>
        <taxon>Eukaryota</taxon>
        <taxon>Viridiplantae</taxon>
        <taxon>Streptophyta</taxon>
        <taxon>Embryophyta</taxon>
        <taxon>Tracheophyta</taxon>
        <taxon>Spermatophyta</taxon>
        <taxon>Magnoliopsida</taxon>
        <taxon>Liliopsida</taxon>
        <taxon>Poales</taxon>
        <taxon>Poaceae</taxon>
        <taxon>PACMAD clade</taxon>
        <taxon>Panicoideae</taxon>
        <taxon>Panicodae</taxon>
        <taxon>Paniceae</taxon>
        <taxon>Melinidinae</taxon>
        <taxon>Urochloa</taxon>
    </lineage>
</organism>
<dbReference type="InterPro" id="IPR055414">
    <property type="entry name" value="LRR_R13L4/SHOC2-like"/>
</dbReference>
<evidence type="ECO:0000256" key="3">
    <source>
        <dbReference type="ARBA" id="ARBA00022737"/>
    </source>
</evidence>
<evidence type="ECO:0000259" key="8">
    <source>
        <dbReference type="Pfam" id="PF18052"/>
    </source>
</evidence>
<dbReference type="SUPFAM" id="SSF52540">
    <property type="entry name" value="P-loop containing nucleoside triphosphate hydrolases"/>
    <property type="match status" value="1"/>
</dbReference>
<dbReference type="EMBL" id="OZ075120">
    <property type="protein sequence ID" value="CAL4892350.1"/>
    <property type="molecule type" value="Genomic_DNA"/>
</dbReference>
<dbReference type="PRINTS" id="PR00364">
    <property type="entry name" value="DISEASERSIST"/>
</dbReference>
<dbReference type="FunFam" id="3.40.50.300:FF:001091">
    <property type="entry name" value="Probable disease resistance protein At1g61300"/>
    <property type="match status" value="1"/>
</dbReference>
<keyword evidence="3" id="KW-0677">Repeat</keyword>
<dbReference type="Gene3D" id="1.20.5.4130">
    <property type="match status" value="1"/>
</dbReference>
<dbReference type="InterPro" id="IPR032675">
    <property type="entry name" value="LRR_dom_sf"/>
</dbReference>
<dbReference type="Pfam" id="PF18052">
    <property type="entry name" value="Rx_N"/>
    <property type="match status" value="1"/>
</dbReference>
<dbReference type="GO" id="GO:0006952">
    <property type="term" value="P:defense response"/>
    <property type="evidence" value="ECO:0007669"/>
    <property type="project" value="UniProtKB-KW"/>
</dbReference>
<dbReference type="GO" id="GO:0051707">
    <property type="term" value="P:response to other organism"/>
    <property type="evidence" value="ECO:0007669"/>
    <property type="project" value="UniProtKB-ARBA"/>
</dbReference>
<evidence type="ECO:0000256" key="6">
    <source>
        <dbReference type="ARBA" id="ARBA00023054"/>
    </source>
</evidence>
<dbReference type="InterPro" id="IPR027417">
    <property type="entry name" value="P-loop_NTPase"/>
</dbReference>
<evidence type="ECO:0000256" key="2">
    <source>
        <dbReference type="ARBA" id="ARBA00022614"/>
    </source>
</evidence>
<dbReference type="Gene3D" id="3.40.50.300">
    <property type="entry name" value="P-loop containing nucleotide triphosphate hydrolases"/>
    <property type="match status" value="1"/>
</dbReference>
<evidence type="ECO:0000256" key="5">
    <source>
        <dbReference type="ARBA" id="ARBA00022821"/>
    </source>
</evidence>
<evidence type="ECO:0000259" key="9">
    <source>
        <dbReference type="Pfam" id="PF23598"/>
    </source>
</evidence>
<evidence type="ECO:0000256" key="1">
    <source>
        <dbReference type="ARBA" id="ARBA00008894"/>
    </source>
</evidence>
<gene>
    <name evidence="10" type="ORF">URODEC1_LOCUS4235</name>
</gene>
<evidence type="ECO:0000259" key="7">
    <source>
        <dbReference type="Pfam" id="PF00931"/>
    </source>
</evidence>
<keyword evidence="11" id="KW-1185">Reference proteome</keyword>
<evidence type="ECO:0000256" key="4">
    <source>
        <dbReference type="ARBA" id="ARBA00022741"/>
    </source>
</evidence>
<dbReference type="InterPro" id="IPR002182">
    <property type="entry name" value="NB-ARC"/>
</dbReference>
<evidence type="ECO:0000313" key="11">
    <source>
        <dbReference type="Proteomes" id="UP001497457"/>
    </source>
</evidence>
<proteinExistence type="inferred from homology"/>
<dbReference type="SUPFAM" id="SSF52047">
    <property type="entry name" value="RNI-like"/>
    <property type="match status" value="1"/>
</dbReference>
<keyword evidence="4" id="KW-0547">Nucleotide-binding</keyword>
<dbReference type="GO" id="GO:0000166">
    <property type="term" value="F:nucleotide binding"/>
    <property type="evidence" value="ECO:0007669"/>
    <property type="project" value="UniProtKB-KW"/>
</dbReference>
<keyword evidence="6" id="KW-0175">Coiled coil</keyword>
<accession>A0ABC8VK03</accession>
<dbReference type="Proteomes" id="UP001497457">
    <property type="component" value="Chromosome 10rd"/>
</dbReference>
<name>A0ABC8VK03_9POAL</name>
<dbReference type="PANTHER" id="PTHR19338:SF65">
    <property type="entry name" value="OS06G0163900 PROTEIN"/>
    <property type="match status" value="1"/>
</dbReference>
<dbReference type="PANTHER" id="PTHR19338">
    <property type="entry name" value="TRANSLOCASE OF INNER MITOCHONDRIAL MEMBRANE 13 HOMOLOG"/>
    <property type="match status" value="1"/>
</dbReference>
<dbReference type="InterPro" id="IPR038005">
    <property type="entry name" value="RX-like_CC"/>
</dbReference>
<dbReference type="CDD" id="cd14798">
    <property type="entry name" value="RX-CC_like"/>
    <property type="match status" value="1"/>
</dbReference>
<dbReference type="Pfam" id="PF00931">
    <property type="entry name" value="NB-ARC"/>
    <property type="match status" value="1"/>
</dbReference>
<dbReference type="Gene3D" id="3.80.10.10">
    <property type="entry name" value="Ribonuclease Inhibitor"/>
    <property type="match status" value="1"/>
</dbReference>
<protein>
    <submittedName>
        <fullName evidence="10">Uncharacterized protein</fullName>
    </submittedName>
</protein>
<evidence type="ECO:0000313" key="10">
    <source>
        <dbReference type="EMBL" id="CAL4892350.1"/>
    </source>
</evidence>
<keyword evidence="5" id="KW-0611">Plant defense</keyword>
<feature type="domain" description="Disease resistance R13L4/SHOC-2-like LRR" evidence="9">
    <location>
        <begin position="310"/>
        <end position="634"/>
    </location>
</feature>
<comment type="similarity">
    <text evidence="1">Belongs to the disease resistance NB-LRR family.</text>
</comment>
<keyword evidence="2" id="KW-0433">Leucine-rich repeat</keyword>
<reference evidence="10" key="1">
    <citation type="submission" date="2024-10" db="EMBL/GenBank/DDBJ databases">
        <authorList>
            <person name="Ryan C."/>
        </authorList>
    </citation>
    <scope>NUCLEOTIDE SEQUENCE [LARGE SCALE GENOMIC DNA]</scope>
</reference>
<dbReference type="AlphaFoldDB" id="A0ABC8VK03"/>
<feature type="domain" description="Disease resistance N-terminal" evidence="8">
    <location>
        <begin position="1"/>
        <end position="49"/>
    </location>
</feature>
<dbReference type="Pfam" id="PF23598">
    <property type="entry name" value="LRR_14"/>
    <property type="match status" value="1"/>
</dbReference>
<feature type="domain" description="NB-ARC" evidence="7">
    <location>
        <begin position="125"/>
        <end position="295"/>
    </location>
</feature>
<sequence>MNAALEKLADMEKLDGQTKVWRNKVREMAYDIEDCIDVFMHHLSQGGDKDGLFNKTARKLRNLRVRHQIANKIQELKARVVEQSESRNRYKIVESEATPAVPPVDPRVQAMFEDAKRLVGIDGPREKITRLLMEENDCEFAQLKVVSIVGFGGLGKTTLANQVYTEIKNKFQCKAFVSVSRTPDMAKILKDMLSGVGYGTNMSDDVNNLLKALTEHLADKRYLIVIDDIWSIMDWNIIRCAFLQNRKGSRVITTTRIREVATVCCTEFQGHVHEMQPLNQQDSRSLFFKRLFNNEVNCPKQYIEISEDMLRKCRVLDLEVDSVGWPNSMCLDLSGISHLFLLRYLKVSGFRLKLPKKFGKLQHLMTLDMASNWLDSTNPSLDVTSSSSLRHLTIPSRPTSLELRNGVRKLGNLQTLDGFDISMNSVETIRDLSELTNLRHLVLTDSGVSREQDPDTRAMKHDTMAASLRRLGNSNLHTLFVWFSAPKQFWNHCFTQPHHLQSLFSWRLMKVRQVPKWMAQADRLAVLHGLVVEQLLGDDVQILAHMPCLTYLELQAQAAPEKSIIIHSKAFPVLKEFIFHYKSSCLTFAPGAMPQLEKLHIDFDYRAPEPEHQASPVCGIEHLASLKEVFVRVKALN</sequence>